<evidence type="ECO:0000313" key="6">
    <source>
        <dbReference type="EMBL" id="MXO71918.1"/>
    </source>
</evidence>
<protein>
    <submittedName>
        <fullName evidence="6">TetR family transcriptional regulator</fullName>
    </submittedName>
</protein>
<gene>
    <name evidence="6" type="ORF">GRI99_09755</name>
</gene>
<evidence type="ECO:0000259" key="5">
    <source>
        <dbReference type="PROSITE" id="PS50977"/>
    </source>
</evidence>
<name>A0A844YY35_9SPHN</name>
<dbReference type="PANTHER" id="PTHR30055:SF234">
    <property type="entry name" value="HTH-TYPE TRANSCRIPTIONAL REGULATOR BETI"/>
    <property type="match status" value="1"/>
</dbReference>
<dbReference type="InterPro" id="IPR050109">
    <property type="entry name" value="HTH-type_TetR-like_transc_reg"/>
</dbReference>
<dbReference type="GO" id="GO:0003700">
    <property type="term" value="F:DNA-binding transcription factor activity"/>
    <property type="evidence" value="ECO:0007669"/>
    <property type="project" value="TreeGrafter"/>
</dbReference>
<feature type="DNA-binding region" description="H-T-H motif" evidence="4">
    <location>
        <begin position="49"/>
        <end position="68"/>
    </location>
</feature>
<dbReference type="SUPFAM" id="SSF46689">
    <property type="entry name" value="Homeodomain-like"/>
    <property type="match status" value="1"/>
</dbReference>
<keyword evidence="3" id="KW-0804">Transcription</keyword>
<dbReference type="PANTHER" id="PTHR30055">
    <property type="entry name" value="HTH-TYPE TRANSCRIPTIONAL REGULATOR RUTR"/>
    <property type="match status" value="1"/>
</dbReference>
<accession>A0A844YY35</accession>
<dbReference type="Pfam" id="PF00440">
    <property type="entry name" value="TetR_N"/>
    <property type="match status" value="1"/>
</dbReference>
<organism evidence="6 7">
    <name type="scientific">Alteraurantiacibacter buctensis</name>
    <dbReference type="NCBI Taxonomy" id="1503981"/>
    <lineage>
        <taxon>Bacteria</taxon>
        <taxon>Pseudomonadati</taxon>
        <taxon>Pseudomonadota</taxon>
        <taxon>Alphaproteobacteria</taxon>
        <taxon>Sphingomonadales</taxon>
        <taxon>Erythrobacteraceae</taxon>
        <taxon>Alteraurantiacibacter</taxon>
    </lineage>
</organism>
<proteinExistence type="predicted"/>
<dbReference type="OrthoDB" id="9816431at2"/>
<keyword evidence="7" id="KW-1185">Reference proteome</keyword>
<keyword evidence="2 4" id="KW-0238">DNA-binding</keyword>
<reference evidence="6 7" key="1">
    <citation type="submission" date="2019-12" db="EMBL/GenBank/DDBJ databases">
        <title>Genomic-based taxomic classification of the family Erythrobacteraceae.</title>
        <authorList>
            <person name="Xu L."/>
        </authorList>
    </citation>
    <scope>NUCLEOTIDE SEQUENCE [LARGE SCALE GENOMIC DNA]</scope>
    <source>
        <strain evidence="6 7">M0322</strain>
    </source>
</reference>
<evidence type="ECO:0000256" key="3">
    <source>
        <dbReference type="ARBA" id="ARBA00023163"/>
    </source>
</evidence>
<evidence type="ECO:0000256" key="1">
    <source>
        <dbReference type="ARBA" id="ARBA00023015"/>
    </source>
</evidence>
<evidence type="ECO:0000256" key="4">
    <source>
        <dbReference type="PROSITE-ProRule" id="PRU00335"/>
    </source>
</evidence>
<dbReference type="InterPro" id="IPR009057">
    <property type="entry name" value="Homeodomain-like_sf"/>
</dbReference>
<comment type="caution">
    <text evidence="6">The sequence shown here is derived from an EMBL/GenBank/DDBJ whole genome shotgun (WGS) entry which is preliminary data.</text>
</comment>
<dbReference type="Proteomes" id="UP000466966">
    <property type="component" value="Unassembled WGS sequence"/>
</dbReference>
<sequence>MSTFGTQTRALATSAISRKPRQGRSLASFERMLEATKALMLERGSEDFTLQDVSERGNVSIGSIYLRFESKDRLLHAVIAQELEQVIAGERAMIDEVLAQSGSLAEFLPLYIDRYSRFLAENAALLRTIMQRAAIDPAVSGPGRETAQRSARMSLDAIMTFRDEIGGADPEIKVQAVFQIIFATIARQYGLGATAESGDEKVWTLMKPELSRMALAYLLFDEQSSIRPADR</sequence>
<dbReference type="EMBL" id="WTYV01000003">
    <property type="protein sequence ID" value="MXO71918.1"/>
    <property type="molecule type" value="Genomic_DNA"/>
</dbReference>
<dbReference type="RefSeq" id="WP_160771849.1">
    <property type="nucleotide sequence ID" value="NZ_WTYV01000003.1"/>
</dbReference>
<keyword evidence="1" id="KW-0805">Transcription regulation</keyword>
<dbReference type="PROSITE" id="PS01081">
    <property type="entry name" value="HTH_TETR_1"/>
    <property type="match status" value="1"/>
</dbReference>
<dbReference type="PROSITE" id="PS50977">
    <property type="entry name" value="HTH_TETR_2"/>
    <property type="match status" value="1"/>
</dbReference>
<dbReference type="GO" id="GO:0000976">
    <property type="term" value="F:transcription cis-regulatory region binding"/>
    <property type="evidence" value="ECO:0007669"/>
    <property type="project" value="TreeGrafter"/>
</dbReference>
<dbReference type="PRINTS" id="PR00455">
    <property type="entry name" value="HTHTETR"/>
</dbReference>
<feature type="domain" description="HTH tetR-type" evidence="5">
    <location>
        <begin position="26"/>
        <end position="86"/>
    </location>
</feature>
<dbReference type="AlphaFoldDB" id="A0A844YY35"/>
<dbReference type="InterPro" id="IPR001647">
    <property type="entry name" value="HTH_TetR"/>
</dbReference>
<dbReference type="InterPro" id="IPR023772">
    <property type="entry name" value="DNA-bd_HTH_TetR-type_CS"/>
</dbReference>
<dbReference type="Gene3D" id="1.10.357.10">
    <property type="entry name" value="Tetracycline Repressor, domain 2"/>
    <property type="match status" value="1"/>
</dbReference>
<evidence type="ECO:0000313" key="7">
    <source>
        <dbReference type="Proteomes" id="UP000466966"/>
    </source>
</evidence>
<evidence type="ECO:0000256" key="2">
    <source>
        <dbReference type="ARBA" id="ARBA00023125"/>
    </source>
</evidence>